<dbReference type="InterPro" id="IPR016161">
    <property type="entry name" value="Ald_DH/histidinol_DH"/>
</dbReference>
<dbReference type="InterPro" id="IPR016163">
    <property type="entry name" value="Ald_DH_C"/>
</dbReference>
<accession>A0ABZ2BMJ3</accession>
<dbReference type="CDD" id="cd07138">
    <property type="entry name" value="ALDH_CddD_SSP0762"/>
    <property type="match status" value="1"/>
</dbReference>
<dbReference type="InterPro" id="IPR016162">
    <property type="entry name" value="Ald_DH_N"/>
</dbReference>
<gene>
    <name evidence="6" type="primary">ald_2</name>
    <name evidence="6" type="ORF">ROLI_003660</name>
</gene>
<proteinExistence type="inferred from homology"/>
<evidence type="ECO:0000256" key="3">
    <source>
        <dbReference type="ARBA" id="ARBA00024226"/>
    </source>
</evidence>
<dbReference type="GO" id="GO:0016491">
    <property type="term" value="F:oxidoreductase activity"/>
    <property type="evidence" value="ECO:0007669"/>
    <property type="project" value="UniProtKB-KW"/>
</dbReference>
<comment type="similarity">
    <text evidence="1">Belongs to the aldehyde dehydrogenase family.</text>
</comment>
<dbReference type="Gene3D" id="3.40.309.10">
    <property type="entry name" value="Aldehyde Dehydrogenase, Chain A, domain 2"/>
    <property type="match status" value="1"/>
</dbReference>
<dbReference type="Proteomes" id="UP001318682">
    <property type="component" value="Chromosome"/>
</dbReference>
<comment type="catalytic activity">
    <reaction evidence="4">
        <text>an aldehyde + NAD(+) + H2O = a carboxylate + NADH + 2 H(+)</text>
        <dbReference type="Rhea" id="RHEA:16185"/>
        <dbReference type="ChEBI" id="CHEBI:15377"/>
        <dbReference type="ChEBI" id="CHEBI:15378"/>
        <dbReference type="ChEBI" id="CHEBI:17478"/>
        <dbReference type="ChEBI" id="CHEBI:29067"/>
        <dbReference type="ChEBI" id="CHEBI:57540"/>
        <dbReference type="ChEBI" id="CHEBI:57945"/>
        <dbReference type="EC" id="1.2.1.3"/>
    </reaction>
</comment>
<keyword evidence="2 6" id="KW-0560">Oxidoreductase</keyword>
<reference evidence="6 7" key="1">
    <citation type="submission" date="2015-07" db="EMBL/GenBank/DDBJ databases">
        <authorList>
            <person name="Voget S."/>
            <person name="Dogs M."/>
            <person name="Brinkhoff T.H."/>
            <person name="Daniel R."/>
        </authorList>
    </citation>
    <scope>NUCLEOTIDE SEQUENCE [LARGE SCALE GENOMIC DNA]</scope>
    <source>
        <strain evidence="6 7">B14</strain>
    </source>
</reference>
<keyword evidence="7" id="KW-1185">Reference proteome</keyword>
<dbReference type="PROSITE" id="PS00070">
    <property type="entry name" value="ALDEHYDE_DEHYDR_CYS"/>
    <property type="match status" value="1"/>
</dbReference>
<evidence type="ECO:0000256" key="4">
    <source>
        <dbReference type="ARBA" id="ARBA00049194"/>
    </source>
</evidence>
<dbReference type="InterPro" id="IPR016160">
    <property type="entry name" value="Ald_DH_CS_CYS"/>
</dbReference>
<feature type="domain" description="Aldehyde dehydrogenase" evidence="5">
    <location>
        <begin position="13"/>
        <end position="469"/>
    </location>
</feature>
<evidence type="ECO:0000313" key="7">
    <source>
        <dbReference type="Proteomes" id="UP001318682"/>
    </source>
</evidence>
<dbReference type="RefSeq" id="WP_187428222.1">
    <property type="nucleotide sequence ID" value="NZ_CP143423.1"/>
</dbReference>
<protein>
    <recommendedName>
        <fullName evidence="3">aldehyde dehydrogenase (NAD(+))</fullName>
        <ecNumber evidence="3">1.2.1.3</ecNumber>
    </recommendedName>
</protein>
<dbReference type="PANTHER" id="PTHR42804:SF1">
    <property type="entry name" value="ALDEHYDE DEHYDROGENASE-RELATED"/>
    <property type="match status" value="1"/>
</dbReference>
<evidence type="ECO:0000256" key="1">
    <source>
        <dbReference type="ARBA" id="ARBA00009986"/>
    </source>
</evidence>
<dbReference type="PANTHER" id="PTHR42804">
    <property type="entry name" value="ALDEHYDE DEHYDROGENASE"/>
    <property type="match status" value="1"/>
</dbReference>
<dbReference type="EC" id="1.2.1.3" evidence="3"/>
<evidence type="ECO:0000256" key="2">
    <source>
        <dbReference type="ARBA" id="ARBA00023002"/>
    </source>
</evidence>
<dbReference type="SUPFAM" id="SSF53720">
    <property type="entry name" value="ALDH-like"/>
    <property type="match status" value="1"/>
</dbReference>
<name>A0ABZ2BMJ3_9RHOB</name>
<sequence>MLEKRDFYINGRWVAPAKANDFAVIDPSTEQQCAVISLGDQADTDAAVAAARAAFDGWSQTSKAERTALLRRLLDIYNARSEEMAQAMSMEMGAPLEMSRAQQVGAGSWHLEGFLKAFEDFSFEHDFTATEKTLLEPIGVCALITPWNWPMNQIVLKAVPALATGCTMVLKPSEIAPLSGLLFAEFVHEAGFPAGVLNMVNGDGTGVGSQLSAHPEVDMVSFTGSTRAGIAISKAAADTLKRVSLELGGKGANIIFEDAHPKAAKIGAIRCFRNTGQSCNAPTRMLVHKSRYDEAVEMAADVAVNTHVGPASEEGKHIGPVVSKTQFDKIQKLIEVGMGEARMVAGGLGRPDGLNRGYFVKPTVFADVTNQMTIAREEIFGPVLSIIPFESDEEAIAIANDTPYGLTNYVQTEDEDKRRKVARRLRSGMVETNGQGFAQGSPFGGYKQSGNGREGGVFGLEEFLEVKAVSGWAAE</sequence>
<dbReference type="Pfam" id="PF00171">
    <property type="entry name" value="Aldedh"/>
    <property type="match status" value="1"/>
</dbReference>
<reference evidence="7" key="2">
    <citation type="submission" date="2024-01" db="EMBL/GenBank/DDBJ databases">
        <title>Roseobacter fucihabitans sp. nov., isolated from the brown alga Fucus spiralis.</title>
        <authorList>
            <person name="Hahnke S."/>
            <person name="Berger M."/>
            <person name="Schlingloff A."/>
            <person name="Athale I."/>
            <person name="Neumann-Schaal M."/>
            <person name="Adenaya A."/>
            <person name="Poehlein A."/>
            <person name="Daniel R."/>
            <person name="Pertersen J."/>
            <person name="Brinkhoff T."/>
        </authorList>
    </citation>
    <scope>NUCLEOTIDE SEQUENCE [LARGE SCALE GENOMIC DNA]</scope>
    <source>
        <strain evidence="7">B14</strain>
    </source>
</reference>
<evidence type="ECO:0000259" key="5">
    <source>
        <dbReference type="Pfam" id="PF00171"/>
    </source>
</evidence>
<dbReference type="InterPro" id="IPR015590">
    <property type="entry name" value="Aldehyde_DH_dom"/>
</dbReference>
<dbReference type="Gene3D" id="3.40.605.10">
    <property type="entry name" value="Aldehyde Dehydrogenase, Chain A, domain 1"/>
    <property type="match status" value="1"/>
</dbReference>
<evidence type="ECO:0000313" key="6">
    <source>
        <dbReference type="EMBL" id="WVX47299.1"/>
    </source>
</evidence>
<dbReference type="EMBL" id="CP143423">
    <property type="protein sequence ID" value="WVX47299.1"/>
    <property type="molecule type" value="Genomic_DNA"/>
</dbReference>
<organism evidence="6 7">
    <name type="scientific">Roseobacter fucihabitans</name>
    <dbReference type="NCBI Taxonomy" id="1537242"/>
    <lineage>
        <taxon>Bacteria</taxon>
        <taxon>Pseudomonadati</taxon>
        <taxon>Pseudomonadota</taxon>
        <taxon>Alphaproteobacteria</taxon>
        <taxon>Rhodobacterales</taxon>
        <taxon>Roseobacteraceae</taxon>
        <taxon>Roseobacter</taxon>
    </lineage>
</organism>